<name>A0AA95EX88_9BACL</name>
<dbReference type="InterPro" id="IPR050924">
    <property type="entry name" value="Peroxiredoxin_BCP/PrxQ"/>
</dbReference>
<comment type="subunit">
    <text evidence="2">Monomer.</text>
</comment>
<comment type="similarity">
    <text evidence="10">Belongs to the peroxiredoxin family. BCP/PrxQ subfamily.</text>
</comment>
<dbReference type="PROSITE" id="PS51352">
    <property type="entry name" value="THIOREDOXIN_2"/>
    <property type="match status" value="1"/>
</dbReference>
<evidence type="ECO:0000256" key="8">
    <source>
        <dbReference type="ARBA" id="ARBA00023284"/>
    </source>
</evidence>
<evidence type="ECO:0000256" key="12">
    <source>
        <dbReference type="ARBA" id="ARBA00049091"/>
    </source>
</evidence>
<evidence type="ECO:0000256" key="4">
    <source>
        <dbReference type="ARBA" id="ARBA00022559"/>
    </source>
</evidence>
<evidence type="ECO:0000256" key="5">
    <source>
        <dbReference type="ARBA" id="ARBA00022862"/>
    </source>
</evidence>
<evidence type="ECO:0000256" key="11">
    <source>
        <dbReference type="ARBA" id="ARBA00041373"/>
    </source>
</evidence>
<dbReference type="NCBIfam" id="NF006960">
    <property type="entry name" value="PRK09437.1"/>
    <property type="match status" value="1"/>
</dbReference>
<comment type="catalytic activity">
    <reaction evidence="12">
        <text>a hydroperoxide + [thioredoxin]-dithiol = an alcohol + [thioredoxin]-disulfide + H2O</text>
        <dbReference type="Rhea" id="RHEA:62620"/>
        <dbReference type="Rhea" id="RHEA-COMP:10698"/>
        <dbReference type="Rhea" id="RHEA-COMP:10700"/>
        <dbReference type="ChEBI" id="CHEBI:15377"/>
        <dbReference type="ChEBI" id="CHEBI:29950"/>
        <dbReference type="ChEBI" id="CHEBI:30879"/>
        <dbReference type="ChEBI" id="CHEBI:35924"/>
        <dbReference type="ChEBI" id="CHEBI:50058"/>
        <dbReference type="EC" id="1.11.1.24"/>
    </reaction>
</comment>
<dbReference type="PANTHER" id="PTHR42801">
    <property type="entry name" value="THIOREDOXIN-DEPENDENT PEROXIDE REDUCTASE"/>
    <property type="match status" value="1"/>
</dbReference>
<dbReference type="Gene3D" id="3.40.30.10">
    <property type="entry name" value="Glutaredoxin"/>
    <property type="match status" value="1"/>
</dbReference>
<evidence type="ECO:0000256" key="1">
    <source>
        <dbReference type="ARBA" id="ARBA00003330"/>
    </source>
</evidence>
<reference evidence="14" key="1">
    <citation type="submission" date="2023-03" db="EMBL/GenBank/DDBJ databases">
        <title>Andean soil-derived lignocellulolytic bacterial consortium as a source of novel taxa and putative plastic-active enzymes.</title>
        <authorList>
            <person name="Diaz-Garcia L."/>
            <person name="Chuvochina M."/>
            <person name="Feuerriegel G."/>
            <person name="Bunk B."/>
            <person name="Sproer C."/>
            <person name="Streit W.R."/>
            <person name="Rodriguez L.M."/>
            <person name="Overmann J."/>
            <person name="Jimenez D.J."/>
        </authorList>
    </citation>
    <scope>NUCLEOTIDE SEQUENCE</scope>
    <source>
        <strain evidence="14">MAG 2441</strain>
    </source>
</reference>
<dbReference type="Proteomes" id="UP001178662">
    <property type="component" value="Chromosome"/>
</dbReference>
<keyword evidence="8" id="KW-0676">Redox-active center</keyword>
<evidence type="ECO:0000256" key="7">
    <source>
        <dbReference type="ARBA" id="ARBA00023157"/>
    </source>
</evidence>
<dbReference type="InterPro" id="IPR013766">
    <property type="entry name" value="Thioredoxin_domain"/>
</dbReference>
<keyword evidence="6 14" id="KW-0560">Oxidoreductase</keyword>
<dbReference type="CDD" id="cd03017">
    <property type="entry name" value="PRX_BCP"/>
    <property type="match status" value="1"/>
</dbReference>
<evidence type="ECO:0000256" key="2">
    <source>
        <dbReference type="ARBA" id="ARBA00011245"/>
    </source>
</evidence>
<dbReference type="PANTHER" id="PTHR42801:SF4">
    <property type="entry name" value="AHPC_TSA FAMILY PROTEIN"/>
    <property type="match status" value="1"/>
</dbReference>
<protein>
    <recommendedName>
        <fullName evidence="3">thioredoxin-dependent peroxiredoxin</fullName>
        <ecNumber evidence="3">1.11.1.24</ecNumber>
    </recommendedName>
    <alternativeName>
        <fullName evidence="11">Bacterioferritin comigratory protein</fullName>
    </alternativeName>
    <alternativeName>
        <fullName evidence="9">Thioredoxin peroxidase</fullName>
    </alternativeName>
</protein>
<evidence type="ECO:0000256" key="10">
    <source>
        <dbReference type="ARBA" id="ARBA00038489"/>
    </source>
</evidence>
<keyword evidence="7" id="KW-1015">Disulfide bond</keyword>
<feature type="domain" description="Thioredoxin" evidence="13">
    <location>
        <begin position="4"/>
        <end position="157"/>
    </location>
</feature>
<keyword evidence="15" id="KW-1185">Reference proteome</keyword>
<dbReference type="GO" id="GO:0034599">
    <property type="term" value="P:cellular response to oxidative stress"/>
    <property type="evidence" value="ECO:0007669"/>
    <property type="project" value="TreeGrafter"/>
</dbReference>
<dbReference type="InterPro" id="IPR000866">
    <property type="entry name" value="AhpC/TSA"/>
</dbReference>
<dbReference type="InterPro" id="IPR036249">
    <property type="entry name" value="Thioredoxin-like_sf"/>
</dbReference>
<evidence type="ECO:0000256" key="6">
    <source>
        <dbReference type="ARBA" id="ARBA00023002"/>
    </source>
</evidence>
<dbReference type="Pfam" id="PF00578">
    <property type="entry name" value="AhpC-TSA"/>
    <property type="match status" value="1"/>
</dbReference>
<proteinExistence type="inferred from homology"/>
<evidence type="ECO:0000259" key="13">
    <source>
        <dbReference type="PROSITE" id="PS51352"/>
    </source>
</evidence>
<dbReference type="GO" id="GO:0008379">
    <property type="term" value="F:thioredoxin peroxidase activity"/>
    <property type="evidence" value="ECO:0007669"/>
    <property type="project" value="TreeGrafter"/>
</dbReference>
<evidence type="ECO:0000313" key="14">
    <source>
        <dbReference type="EMBL" id="WEK53622.1"/>
    </source>
</evidence>
<evidence type="ECO:0000313" key="15">
    <source>
        <dbReference type="Proteomes" id="UP001178662"/>
    </source>
</evidence>
<comment type="function">
    <text evidence="1">Thiol-specific peroxidase that catalyzes the reduction of hydrogen peroxide and organic hydroperoxides to water and alcohols, respectively. Plays a role in cell protection against oxidative stress by detoxifying peroxides and as sensor of hydrogen peroxide-mediated signaling events.</text>
</comment>
<keyword evidence="4 14" id="KW-0575">Peroxidase</keyword>
<dbReference type="SUPFAM" id="SSF52833">
    <property type="entry name" value="Thioredoxin-like"/>
    <property type="match status" value="1"/>
</dbReference>
<dbReference type="GO" id="GO:0045454">
    <property type="term" value="P:cell redox homeostasis"/>
    <property type="evidence" value="ECO:0007669"/>
    <property type="project" value="TreeGrafter"/>
</dbReference>
<evidence type="ECO:0000256" key="3">
    <source>
        <dbReference type="ARBA" id="ARBA00013017"/>
    </source>
</evidence>
<dbReference type="FunFam" id="3.40.30.10:FF:000007">
    <property type="entry name" value="Thioredoxin-dependent thiol peroxidase"/>
    <property type="match status" value="1"/>
</dbReference>
<dbReference type="GO" id="GO:0005737">
    <property type="term" value="C:cytoplasm"/>
    <property type="evidence" value="ECO:0007669"/>
    <property type="project" value="TreeGrafter"/>
</dbReference>
<dbReference type="AlphaFoldDB" id="A0AA95EX88"/>
<dbReference type="EC" id="1.11.1.24" evidence="3"/>
<keyword evidence="5" id="KW-0049">Antioxidant</keyword>
<accession>A0AA95EX88</accession>
<dbReference type="EMBL" id="CP119317">
    <property type="protein sequence ID" value="WEK53622.1"/>
    <property type="molecule type" value="Genomic_DNA"/>
</dbReference>
<sequence length="169" mass="19573">MSQLQIGKKVPDFKLLASNGETVKLSDFRDKKVILYFYPKDLTTACTQQACDFRDANETITIQDTVILGISTDDLKQHNKFIEKYELPFILLSDPNHKVCEKFGVWQEKKLYGHVFMGIVRSTFLIDEKGKLLKEWRNIKVKGHVEKVVEELSVSKKRRTSRTNKPVLP</sequence>
<organism evidence="14 15">
    <name type="scientific">Candidatus Cohnella colombiensis</name>
    <dbReference type="NCBI Taxonomy" id="3121368"/>
    <lineage>
        <taxon>Bacteria</taxon>
        <taxon>Bacillati</taxon>
        <taxon>Bacillota</taxon>
        <taxon>Bacilli</taxon>
        <taxon>Bacillales</taxon>
        <taxon>Paenibacillaceae</taxon>
        <taxon>Cohnella</taxon>
    </lineage>
</organism>
<evidence type="ECO:0000256" key="9">
    <source>
        <dbReference type="ARBA" id="ARBA00032824"/>
    </source>
</evidence>
<gene>
    <name evidence="14" type="primary">bcp</name>
    <name evidence="14" type="ORF">P0Y55_13685</name>
</gene>